<dbReference type="SUPFAM" id="SSF54695">
    <property type="entry name" value="POZ domain"/>
    <property type="match status" value="1"/>
</dbReference>
<dbReference type="InterPro" id="IPR016897">
    <property type="entry name" value="SKP1"/>
</dbReference>
<dbReference type="EMBL" id="KZ772688">
    <property type="protein sequence ID" value="PTQ45098.1"/>
    <property type="molecule type" value="Genomic_DNA"/>
</dbReference>
<dbReference type="Gene3D" id="3.30.710.10">
    <property type="entry name" value="Potassium Channel Kv1.1, Chain A"/>
    <property type="match status" value="1"/>
</dbReference>
<evidence type="ECO:0000256" key="1">
    <source>
        <dbReference type="ARBA" id="ARBA00004906"/>
    </source>
</evidence>
<dbReference type="UniPathway" id="UPA00143"/>
<dbReference type="Pfam" id="PF03931">
    <property type="entry name" value="Skp1_POZ"/>
    <property type="match status" value="1"/>
</dbReference>
<dbReference type="GO" id="GO:0009867">
    <property type="term" value="P:jasmonic acid mediated signaling pathway"/>
    <property type="evidence" value="ECO:0007669"/>
    <property type="project" value="UniProtKB-ARBA"/>
</dbReference>
<protein>
    <recommendedName>
        <fullName evidence="4">SKP1 component POZ domain-containing protein</fullName>
    </recommendedName>
</protein>
<keyword evidence="6" id="KW-1185">Reference proteome</keyword>
<evidence type="ECO:0000259" key="4">
    <source>
        <dbReference type="Pfam" id="PF03931"/>
    </source>
</evidence>
<keyword evidence="3" id="KW-0833">Ubl conjugation pathway</keyword>
<feature type="domain" description="SKP1 component POZ" evidence="4">
    <location>
        <begin position="20"/>
        <end position="81"/>
    </location>
</feature>
<sequence length="203" mass="23455">MGELQFQSQYRARVKEHKPIILKTRDHDLLEVDEDVAYECLTIQAMSKQLGPKNDPPVRVFMVPLSTKLLKSIIDYCKFQVEWREFVHDNPSESQKAKLKAWDAQYEKLDFNSICDLLLAASYMDVPAMTKMLSKLASTRMPRGAKENRKDPKGNDEISFEVYKKGVHSDRPTLPYLPRCVQNMTKLMLRLGGLRKTSPVKFC</sequence>
<dbReference type="InterPro" id="IPR011333">
    <property type="entry name" value="SKP1/BTB/POZ_sf"/>
</dbReference>
<dbReference type="PANTHER" id="PTHR11165">
    <property type="entry name" value="SKP1"/>
    <property type="match status" value="1"/>
</dbReference>
<comment type="pathway">
    <text evidence="1">Protein modification; protein ubiquitination.</text>
</comment>
<proteinExistence type="inferred from homology"/>
<dbReference type="InterPro" id="IPR001232">
    <property type="entry name" value="SKP1-like"/>
</dbReference>
<gene>
    <name evidence="5" type="ORF">MARPO_0016s0145</name>
</gene>
<evidence type="ECO:0000313" key="5">
    <source>
        <dbReference type="EMBL" id="PTQ45098.1"/>
    </source>
</evidence>
<organism evidence="5 6">
    <name type="scientific">Marchantia polymorpha</name>
    <name type="common">Common liverwort</name>
    <name type="synonym">Marchantia aquatica</name>
    <dbReference type="NCBI Taxonomy" id="3197"/>
    <lineage>
        <taxon>Eukaryota</taxon>
        <taxon>Viridiplantae</taxon>
        <taxon>Streptophyta</taxon>
        <taxon>Embryophyta</taxon>
        <taxon>Marchantiophyta</taxon>
        <taxon>Marchantiopsida</taxon>
        <taxon>Marchantiidae</taxon>
        <taxon>Marchantiales</taxon>
        <taxon>Marchantiaceae</taxon>
        <taxon>Marchantia</taxon>
    </lineage>
</organism>
<dbReference type="InterPro" id="IPR016073">
    <property type="entry name" value="Skp1_comp_POZ"/>
</dbReference>
<evidence type="ECO:0000313" key="6">
    <source>
        <dbReference type="Proteomes" id="UP000244005"/>
    </source>
</evidence>
<dbReference type="InterPro" id="IPR036296">
    <property type="entry name" value="SKP1-like_dim_sf"/>
</dbReference>
<dbReference type="Proteomes" id="UP000244005">
    <property type="component" value="Unassembled WGS sequence"/>
</dbReference>
<name>A0A2R6XG65_MARPO</name>
<dbReference type="AlphaFoldDB" id="A0A2R6XG65"/>
<dbReference type="SUPFAM" id="SSF81382">
    <property type="entry name" value="Skp1 dimerisation domain-like"/>
    <property type="match status" value="1"/>
</dbReference>
<reference evidence="6" key="1">
    <citation type="journal article" date="2017" name="Cell">
        <title>Insights into land plant evolution garnered from the Marchantia polymorpha genome.</title>
        <authorList>
            <person name="Bowman J.L."/>
            <person name="Kohchi T."/>
            <person name="Yamato K.T."/>
            <person name="Jenkins J."/>
            <person name="Shu S."/>
            <person name="Ishizaki K."/>
            <person name="Yamaoka S."/>
            <person name="Nishihama R."/>
            <person name="Nakamura Y."/>
            <person name="Berger F."/>
            <person name="Adam C."/>
            <person name="Aki S.S."/>
            <person name="Althoff F."/>
            <person name="Araki T."/>
            <person name="Arteaga-Vazquez M.A."/>
            <person name="Balasubrmanian S."/>
            <person name="Barry K."/>
            <person name="Bauer D."/>
            <person name="Boehm C.R."/>
            <person name="Briginshaw L."/>
            <person name="Caballero-Perez J."/>
            <person name="Catarino B."/>
            <person name="Chen F."/>
            <person name="Chiyoda S."/>
            <person name="Chovatia M."/>
            <person name="Davies K.M."/>
            <person name="Delmans M."/>
            <person name="Demura T."/>
            <person name="Dierschke T."/>
            <person name="Dolan L."/>
            <person name="Dorantes-Acosta A.E."/>
            <person name="Eklund D.M."/>
            <person name="Florent S.N."/>
            <person name="Flores-Sandoval E."/>
            <person name="Fujiyama A."/>
            <person name="Fukuzawa H."/>
            <person name="Galik B."/>
            <person name="Grimanelli D."/>
            <person name="Grimwood J."/>
            <person name="Grossniklaus U."/>
            <person name="Hamada T."/>
            <person name="Haseloff J."/>
            <person name="Hetherington A.J."/>
            <person name="Higo A."/>
            <person name="Hirakawa Y."/>
            <person name="Hundley H.N."/>
            <person name="Ikeda Y."/>
            <person name="Inoue K."/>
            <person name="Inoue S.I."/>
            <person name="Ishida S."/>
            <person name="Jia Q."/>
            <person name="Kakita M."/>
            <person name="Kanazawa T."/>
            <person name="Kawai Y."/>
            <person name="Kawashima T."/>
            <person name="Kennedy M."/>
            <person name="Kinose K."/>
            <person name="Kinoshita T."/>
            <person name="Kohara Y."/>
            <person name="Koide E."/>
            <person name="Komatsu K."/>
            <person name="Kopischke S."/>
            <person name="Kubo M."/>
            <person name="Kyozuka J."/>
            <person name="Lagercrantz U."/>
            <person name="Lin S.S."/>
            <person name="Lindquist E."/>
            <person name="Lipzen A.M."/>
            <person name="Lu C.W."/>
            <person name="De Luna E."/>
            <person name="Martienssen R.A."/>
            <person name="Minamino N."/>
            <person name="Mizutani M."/>
            <person name="Mizutani M."/>
            <person name="Mochizuki N."/>
            <person name="Monte I."/>
            <person name="Mosher R."/>
            <person name="Nagasaki H."/>
            <person name="Nakagami H."/>
            <person name="Naramoto S."/>
            <person name="Nishitani K."/>
            <person name="Ohtani M."/>
            <person name="Okamoto T."/>
            <person name="Okumura M."/>
            <person name="Phillips J."/>
            <person name="Pollak B."/>
            <person name="Reinders A."/>
            <person name="Rovekamp M."/>
            <person name="Sano R."/>
            <person name="Sawa S."/>
            <person name="Schmid M.W."/>
            <person name="Shirakawa M."/>
            <person name="Solano R."/>
            <person name="Spunde A."/>
            <person name="Suetsugu N."/>
            <person name="Sugano S."/>
            <person name="Sugiyama A."/>
            <person name="Sun R."/>
            <person name="Suzuki Y."/>
            <person name="Takenaka M."/>
            <person name="Takezawa D."/>
            <person name="Tomogane H."/>
            <person name="Tsuzuki M."/>
            <person name="Ueda T."/>
            <person name="Umeda M."/>
            <person name="Ward J.M."/>
            <person name="Watanabe Y."/>
            <person name="Yazaki K."/>
            <person name="Yokoyama R."/>
            <person name="Yoshitake Y."/>
            <person name="Yotsui I."/>
            <person name="Zachgo S."/>
            <person name="Schmutz J."/>
        </authorList>
    </citation>
    <scope>NUCLEOTIDE SEQUENCE [LARGE SCALE GENOMIC DNA]</scope>
    <source>
        <strain evidence="6">Tak-1</strain>
    </source>
</reference>
<evidence type="ECO:0000256" key="2">
    <source>
        <dbReference type="ARBA" id="ARBA00009993"/>
    </source>
</evidence>
<accession>A0A2R6XG65</accession>
<evidence type="ECO:0000256" key="3">
    <source>
        <dbReference type="ARBA" id="ARBA00022786"/>
    </source>
</evidence>
<comment type="similarity">
    <text evidence="2">Belongs to the SKP1 family.</text>
</comment>
<dbReference type="GO" id="GO:0006511">
    <property type="term" value="P:ubiquitin-dependent protein catabolic process"/>
    <property type="evidence" value="ECO:0007669"/>
    <property type="project" value="InterPro"/>
</dbReference>
<dbReference type="GO" id="GO:0016567">
    <property type="term" value="P:protein ubiquitination"/>
    <property type="evidence" value="ECO:0007669"/>
    <property type="project" value="UniProtKB-UniPathway"/>
</dbReference>
<dbReference type="Gramene" id="Mp6g11060.1">
    <property type="protein sequence ID" value="Mp6g11060.1.cds"/>
    <property type="gene ID" value="Mp6g11060"/>
</dbReference>
<dbReference type="SMART" id="SM00512">
    <property type="entry name" value="Skp1"/>
    <property type="match status" value="1"/>
</dbReference>